<accession>A0ABT9MVZ7</accession>
<gene>
    <name evidence="2" type="ORF">J2S43_004071</name>
</gene>
<dbReference type="InterPro" id="IPR010982">
    <property type="entry name" value="Lambda_DNA-bd_dom_sf"/>
</dbReference>
<reference evidence="2 3" key="1">
    <citation type="submission" date="2023-07" db="EMBL/GenBank/DDBJ databases">
        <title>Sequencing the genomes of 1000 actinobacteria strains.</title>
        <authorList>
            <person name="Klenk H.-P."/>
        </authorList>
    </citation>
    <scope>NUCLEOTIDE SEQUENCE [LARGE SCALE GENOMIC DNA]</scope>
    <source>
        <strain evidence="2 3">DSM 44710</strain>
    </source>
</reference>
<evidence type="ECO:0000313" key="2">
    <source>
        <dbReference type="EMBL" id="MDP9795559.1"/>
    </source>
</evidence>
<dbReference type="Gene3D" id="1.10.260.40">
    <property type="entry name" value="lambda repressor-like DNA-binding domains"/>
    <property type="match status" value="1"/>
</dbReference>
<dbReference type="EMBL" id="JAUSRA010000001">
    <property type="protein sequence ID" value="MDP9795559.1"/>
    <property type="molecule type" value="Genomic_DNA"/>
</dbReference>
<dbReference type="SMART" id="SM00530">
    <property type="entry name" value="HTH_XRE"/>
    <property type="match status" value="1"/>
</dbReference>
<feature type="domain" description="HTH cro/C1-type" evidence="1">
    <location>
        <begin position="12"/>
        <end position="67"/>
    </location>
</feature>
<proteinExistence type="predicted"/>
<sequence>MTPEQRTLVGRHIRQERTRQGISVSQAARSADIGRSTWIAVEAGTRDTEEHTLGRVERVLGWAHGTIGSIADVITPNGSVADTAPADDDWVARLIAIRDSPRRSPALRTMAAAQLTQLEALLAAADAEDAQRVSGDRAG</sequence>
<evidence type="ECO:0000259" key="1">
    <source>
        <dbReference type="SMART" id="SM00530"/>
    </source>
</evidence>
<dbReference type="RefSeq" id="WP_306831485.1">
    <property type="nucleotide sequence ID" value="NZ_JAUSRA010000001.1"/>
</dbReference>
<comment type="caution">
    <text evidence="2">The sequence shown here is derived from an EMBL/GenBank/DDBJ whole genome shotgun (WGS) entry which is preliminary data.</text>
</comment>
<dbReference type="SUPFAM" id="SSF47413">
    <property type="entry name" value="lambda repressor-like DNA-binding domains"/>
    <property type="match status" value="1"/>
</dbReference>
<dbReference type="InterPro" id="IPR001387">
    <property type="entry name" value="Cro/C1-type_HTH"/>
</dbReference>
<evidence type="ECO:0000313" key="3">
    <source>
        <dbReference type="Proteomes" id="UP001240984"/>
    </source>
</evidence>
<organism evidence="2 3">
    <name type="scientific">Catenuloplanes nepalensis</name>
    <dbReference type="NCBI Taxonomy" id="587533"/>
    <lineage>
        <taxon>Bacteria</taxon>
        <taxon>Bacillati</taxon>
        <taxon>Actinomycetota</taxon>
        <taxon>Actinomycetes</taxon>
        <taxon>Micromonosporales</taxon>
        <taxon>Micromonosporaceae</taxon>
        <taxon>Catenuloplanes</taxon>
    </lineage>
</organism>
<keyword evidence="3" id="KW-1185">Reference proteome</keyword>
<name>A0ABT9MVZ7_9ACTN</name>
<protein>
    <submittedName>
        <fullName evidence="2">Transcriptional regulator with XRE-family HTH domain</fullName>
    </submittedName>
</protein>
<dbReference type="CDD" id="cd00093">
    <property type="entry name" value="HTH_XRE"/>
    <property type="match status" value="1"/>
</dbReference>
<dbReference type="Proteomes" id="UP001240984">
    <property type="component" value="Unassembled WGS sequence"/>
</dbReference>